<name>A0A963YVP8_9PROT</name>
<reference evidence="2" key="2">
    <citation type="submission" date="2021-01" db="EMBL/GenBank/DDBJ databases">
        <authorList>
            <person name="Mieszkin S."/>
            <person name="Pouder E."/>
            <person name="Alain K."/>
        </authorList>
    </citation>
    <scope>NUCLEOTIDE SEQUENCE</scope>
    <source>
        <strain evidence="2">HW T2.11</strain>
    </source>
</reference>
<evidence type="ECO:0000313" key="3">
    <source>
        <dbReference type="Proteomes" id="UP000708298"/>
    </source>
</evidence>
<dbReference type="GO" id="GO:0016491">
    <property type="term" value="F:oxidoreductase activity"/>
    <property type="evidence" value="ECO:0007669"/>
    <property type="project" value="InterPro"/>
</dbReference>
<evidence type="ECO:0000313" key="2">
    <source>
        <dbReference type="EMBL" id="MCB8877751.1"/>
    </source>
</evidence>
<dbReference type="AlphaFoldDB" id="A0A963YVP8"/>
<proteinExistence type="predicted"/>
<reference evidence="2" key="1">
    <citation type="journal article" date="2021" name="Microorganisms">
        <title>Acidisoma silvae sp. nov. and Acidisomacellulosilytica sp. nov., Two Acidophilic Bacteria Isolated from Decaying Wood, Hydrolyzing Cellulose and Producing Poly-3-hydroxybutyrate.</title>
        <authorList>
            <person name="Mieszkin S."/>
            <person name="Pouder E."/>
            <person name="Uroz S."/>
            <person name="Simon-Colin C."/>
            <person name="Alain K."/>
        </authorList>
    </citation>
    <scope>NUCLEOTIDE SEQUENCE</scope>
    <source>
        <strain evidence="2">HW T2.11</strain>
    </source>
</reference>
<dbReference type="InterPro" id="IPR036812">
    <property type="entry name" value="NAD(P)_OxRdtase_dom_sf"/>
</dbReference>
<evidence type="ECO:0000259" key="1">
    <source>
        <dbReference type="Pfam" id="PF00248"/>
    </source>
</evidence>
<dbReference type="Proteomes" id="UP000708298">
    <property type="component" value="Unassembled WGS sequence"/>
</dbReference>
<protein>
    <submittedName>
        <fullName evidence="2">Aldo/keto reductase</fullName>
    </submittedName>
</protein>
<dbReference type="PANTHER" id="PTHR42686">
    <property type="entry name" value="GH17980P-RELATED"/>
    <property type="match status" value="1"/>
</dbReference>
<dbReference type="SUPFAM" id="SSF51430">
    <property type="entry name" value="NAD(P)-linked oxidoreductase"/>
    <property type="match status" value="1"/>
</dbReference>
<dbReference type="CDD" id="cd19152">
    <property type="entry name" value="AKR_AKR15A"/>
    <property type="match status" value="1"/>
</dbReference>
<dbReference type="RefSeq" id="WP_227323400.1">
    <property type="nucleotide sequence ID" value="NZ_JAESVB010000017.1"/>
</dbReference>
<dbReference type="EMBL" id="JAESVB010000017">
    <property type="protein sequence ID" value="MCB8877751.1"/>
    <property type="molecule type" value="Genomic_DNA"/>
</dbReference>
<comment type="caution">
    <text evidence="2">The sequence shown here is derived from an EMBL/GenBank/DDBJ whole genome shotgun (WGS) entry which is preliminary data.</text>
</comment>
<dbReference type="InterPro" id="IPR020471">
    <property type="entry name" value="AKR"/>
</dbReference>
<feature type="domain" description="NADP-dependent oxidoreductase" evidence="1">
    <location>
        <begin position="19"/>
        <end position="326"/>
    </location>
</feature>
<organism evidence="2 3">
    <name type="scientific">Acidisoma silvae</name>
    <dbReference type="NCBI Taxonomy" id="2802396"/>
    <lineage>
        <taxon>Bacteria</taxon>
        <taxon>Pseudomonadati</taxon>
        <taxon>Pseudomonadota</taxon>
        <taxon>Alphaproteobacteria</taxon>
        <taxon>Acetobacterales</taxon>
        <taxon>Acidocellaceae</taxon>
        <taxon>Acidisoma</taxon>
    </lineage>
</organism>
<sequence>MSERFATRAVGKTDLHVTELGLGGTPFGNMYRPMDPKDVTATVRTAIDVGVRYFDTAPVYGFGLSETRLGEGIHDLQRSEIVVSSKVGYSLVPIPQAELKPQLWAEPPAMRADFDYTRDAVLRGIEKSLNRLKTSYIDMLAIHDPDEAVDVSAGIDPFSKSHFKAAMDGAFPTLAELRSQGVIKAIGVGINQWQMLCDFAEAGDFDYFLLAGRYTLLDQDSMDRLLPLCEKNGISLIVGGPYNSGILATGATPDSTYDYRPASEAIKRKVAAIEAVCHRYRIPLQAAALQFPLLNPVVASIIPGARSVEELSANARYVRHPVPLDFWLELKSEGLIDVRVPVGA</sequence>
<dbReference type="Gene3D" id="3.20.20.100">
    <property type="entry name" value="NADP-dependent oxidoreductase domain"/>
    <property type="match status" value="1"/>
</dbReference>
<dbReference type="GO" id="GO:0005829">
    <property type="term" value="C:cytosol"/>
    <property type="evidence" value="ECO:0007669"/>
    <property type="project" value="TreeGrafter"/>
</dbReference>
<dbReference type="Pfam" id="PF00248">
    <property type="entry name" value="Aldo_ket_red"/>
    <property type="match status" value="1"/>
</dbReference>
<keyword evidence="3" id="KW-1185">Reference proteome</keyword>
<gene>
    <name evidence="2" type="ORF">ASILVAE211_21330</name>
</gene>
<accession>A0A963YVP8</accession>
<dbReference type="PANTHER" id="PTHR42686:SF1">
    <property type="entry name" value="GH17980P-RELATED"/>
    <property type="match status" value="1"/>
</dbReference>
<dbReference type="InterPro" id="IPR023210">
    <property type="entry name" value="NADP_OxRdtase_dom"/>
</dbReference>